<organism evidence="2 3">
    <name type="scientific">Euplotes crassus</name>
    <dbReference type="NCBI Taxonomy" id="5936"/>
    <lineage>
        <taxon>Eukaryota</taxon>
        <taxon>Sar</taxon>
        <taxon>Alveolata</taxon>
        <taxon>Ciliophora</taxon>
        <taxon>Intramacronucleata</taxon>
        <taxon>Spirotrichea</taxon>
        <taxon>Hypotrichia</taxon>
        <taxon>Euplotida</taxon>
        <taxon>Euplotidae</taxon>
        <taxon>Moneuplotes</taxon>
    </lineage>
</organism>
<dbReference type="EMBL" id="CAMPGE010010297">
    <property type="protein sequence ID" value="CAI2369145.1"/>
    <property type="molecule type" value="Genomic_DNA"/>
</dbReference>
<dbReference type="AlphaFoldDB" id="A0AAD1XCD5"/>
<evidence type="ECO:0000313" key="3">
    <source>
        <dbReference type="Proteomes" id="UP001295684"/>
    </source>
</evidence>
<sequence length="355" mass="40614">MKNLGVNYSTNPRSSVISVKMESKSFHSTYSEEPGQGQALRRNITRKSSSSSTGDRIIKEFKKFIKKQALELPKTVDDSKVLKALKYCKYNHKKTFDLIRRNIKWACTSEVYESGRDSTKSLQKSNPNISARSIISTKENGMDFSFKGVRKLTTDPENISRVTKSNGKREFKIVPHELENLNENERLRIYSSDQSPAKISAFKLLKSGSFKEVSMTQEGRLPQKSFADMVNSFQISPKERQKSSEAIFAEHSFQIINQKNYTSCLKSENSQDKRELIVSENIDSDESSTNGSMNSFGVMTTHQTILSDGSKDFGQIDQKLNFEEDPLDPEKESSECQNRYFKLQNGRKIYLWNFD</sequence>
<evidence type="ECO:0000256" key="1">
    <source>
        <dbReference type="SAM" id="MobiDB-lite"/>
    </source>
</evidence>
<feature type="region of interest" description="Disordered" evidence="1">
    <location>
        <begin position="27"/>
        <end position="52"/>
    </location>
</feature>
<proteinExistence type="predicted"/>
<keyword evidence="3" id="KW-1185">Reference proteome</keyword>
<accession>A0AAD1XCD5</accession>
<dbReference type="InterPro" id="IPR036273">
    <property type="entry name" value="CRAL/TRIO_N_dom_sf"/>
</dbReference>
<dbReference type="SUPFAM" id="SSF46938">
    <property type="entry name" value="CRAL/TRIO N-terminal domain"/>
    <property type="match status" value="1"/>
</dbReference>
<protein>
    <submittedName>
        <fullName evidence="2">Uncharacterized protein</fullName>
    </submittedName>
</protein>
<gene>
    <name evidence="2" type="ORF">ECRASSUSDP1_LOCUS10443</name>
</gene>
<reference evidence="2" key="1">
    <citation type="submission" date="2023-07" db="EMBL/GenBank/DDBJ databases">
        <authorList>
            <consortium name="AG Swart"/>
            <person name="Singh M."/>
            <person name="Singh A."/>
            <person name="Seah K."/>
            <person name="Emmerich C."/>
        </authorList>
    </citation>
    <scope>NUCLEOTIDE SEQUENCE</scope>
    <source>
        <strain evidence="2">DP1</strain>
    </source>
</reference>
<name>A0AAD1XCD5_EUPCR</name>
<evidence type="ECO:0000313" key="2">
    <source>
        <dbReference type="EMBL" id="CAI2369145.1"/>
    </source>
</evidence>
<dbReference type="Proteomes" id="UP001295684">
    <property type="component" value="Unassembled WGS sequence"/>
</dbReference>
<comment type="caution">
    <text evidence="2">The sequence shown here is derived from an EMBL/GenBank/DDBJ whole genome shotgun (WGS) entry which is preliminary data.</text>
</comment>